<evidence type="ECO:0000256" key="6">
    <source>
        <dbReference type="ARBA" id="ARBA00022660"/>
    </source>
</evidence>
<dbReference type="GO" id="GO:0005743">
    <property type="term" value="C:mitochondrial inner membrane"/>
    <property type="evidence" value="ECO:0007669"/>
    <property type="project" value="UniProtKB-SubCell"/>
</dbReference>
<evidence type="ECO:0000259" key="18">
    <source>
        <dbReference type="Pfam" id="PF00361"/>
    </source>
</evidence>
<evidence type="ECO:0000256" key="8">
    <source>
        <dbReference type="ARBA" id="ARBA00022792"/>
    </source>
</evidence>
<dbReference type="GO" id="GO:0008137">
    <property type="term" value="F:NADH dehydrogenase (ubiquinone) activity"/>
    <property type="evidence" value="ECO:0007669"/>
    <property type="project" value="UniProtKB-EC"/>
</dbReference>
<evidence type="ECO:0000313" key="19">
    <source>
        <dbReference type="EMBL" id="QOH99550.1"/>
    </source>
</evidence>
<proteinExistence type="inferred from homology"/>
<accession>A0A7M3UIY5</accession>
<keyword evidence="5" id="KW-0813">Transport</keyword>
<keyword evidence="14 17" id="KW-0496">Mitochondrion</keyword>
<keyword evidence="9 17" id="KW-1278">Translocase</keyword>
<name>A0A7M3UIY5_9ANNE</name>
<evidence type="ECO:0000256" key="12">
    <source>
        <dbReference type="ARBA" id="ARBA00023027"/>
    </source>
</evidence>
<feature type="domain" description="NADH:quinone oxidoreductase/Mrp antiporter transmembrane" evidence="18">
    <location>
        <begin position="22"/>
        <end position="281"/>
    </location>
</feature>
<keyword evidence="12 17" id="KW-0520">NAD</keyword>
<evidence type="ECO:0000256" key="13">
    <source>
        <dbReference type="ARBA" id="ARBA00023075"/>
    </source>
</evidence>
<protein>
    <recommendedName>
        <fullName evidence="4 17">NADH-ubiquinone oxidoreductase chain 2</fullName>
        <ecNumber evidence="3 17">7.1.1.2</ecNumber>
    </recommendedName>
</protein>
<dbReference type="InterPro" id="IPR050175">
    <property type="entry name" value="Complex_I_Subunit_2"/>
</dbReference>
<feature type="transmembrane region" description="Helical" evidence="17">
    <location>
        <begin position="272"/>
        <end position="296"/>
    </location>
</feature>
<sequence length="327" mass="36415">MTPSTLLFFSSMTVGTMVSASSSNWLYLWMGMELNLLSFVPIMAHSHKLQETMGSIKYFMIQAVGSGLMLTAGISSVNPITASNQYTISSMFIMSMCLKLGAAPYHQWLPHVMTSLPWMTCLILATWQKISPLVMLMFITPSNMMFMILMLAALSALVGGAGGLNQSQMRGLMAYSSVGHMGWMLATLTLSNKLSLIYFSAYVLITSSLMLVFMKTNSMMSSMSNSVMPAKIIMFSMVVLMLLSLGGLPPFMGFIPKWLVIYTLSEENMITVLLMLIMGSMMNLFYYFAMMFNFMLTPQQSLMTYAPPMWPTMLTMSVTIMPAMIML</sequence>
<evidence type="ECO:0000256" key="9">
    <source>
        <dbReference type="ARBA" id="ARBA00022967"/>
    </source>
</evidence>
<keyword evidence="13 17" id="KW-0830">Ubiquinone</keyword>
<evidence type="ECO:0000256" key="7">
    <source>
        <dbReference type="ARBA" id="ARBA00022692"/>
    </source>
</evidence>
<evidence type="ECO:0000256" key="1">
    <source>
        <dbReference type="ARBA" id="ARBA00004448"/>
    </source>
</evidence>
<evidence type="ECO:0000256" key="3">
    <source>
        <dbReference type="ARBA" id="ARBA00012944"/>
    </source>
</evidence>
<keyword evidence="11 17" id="KW-1133">Transmembrane helix</keyword>
<evidence type="ECO:0000256" key="10">
    <source>
        <dbReference type="ARBA" id="ARBA00022982"/>
    </source>
</evidence>
<evidence type="ECO:0000256" key="4">
    <source>
        <dbReference type="ARBA" id="ARBA00021008"/>
    </source>
</evidence>
<comment type="catalytic activity">
    <reaction evidence="16 17">
        <text>a ubiquinone + NADH + 5 H(+)(in) = a ubiquinol + NAD(+) + 4 H(+)(out)</text>
        <dbReference type="Rhea" id="RHEA:29091"/>
        <dbReference type="Rhea" id="RHEA-COMP:9565"/>
        <dbReference type="Rhea" id="RHEA-COMP:9566"/>
        <dbReference type="ChEBI" id="CHEBI:15378"/>
        <dbReference type="ChEBI" id="CHEBI:16389"/>
        <dbReference type="ChEBI" id="CHEBI:17976"/>
        <dbReference type="ChEBI" id="CHEBI:57540"/>
        <dbReference type="ChEBI" id="CHEBI:57945"/>
        <dbReference type="EC" id="7.1.1.2"/>
    </reaction>
</comment>
<comment type="similarity">
    <text evidence="2 17">Belongs to the complex I subunit 2 family.</text>
</comment>
<organism evidence="19">
    <name type="scientific">Nereis zonata</name>
    <dbReference type="NCBI Taxonomy" id="880888"/>
    <lineage>
        <taxon>Eukaryota</taxon>
        <taxon>Metazoa</taxon>
        <taxon>Spiralia</taxon>
        <taxon>Lophotrochozoa</taxon>
        <taxon>Annelida</taxon>
        <taxon>Polychaeta</taxon>
        <taxon>Errantia</taxon>
        <taxon>Phyllodocida</taxon>
        <taxon>Nereididae</taxon>
        <taxon>Nereis</taxon>
    </lineage>
</organism>
<dbReference type="AlphaFoldDB" id="A0A7M3UIY5"/>
<keyword evidence="7 17" id="KW-0812">Transmembrane</keyword>
<feature type="transmembrane region" description="Helical" evidence="17">
    <location>
        <begin position="172"/>
        <end position="190"/>
    </location>
</feature>
<feature type="transmembrane region" description="Helical" evidence="17">
    <location>
        <begin position="56"/>
        <end position="74"/>
    </location>
</feature>
<feature type="transmembrane region" description="Helical" evidence="17">
    <location>
        <begin position="196"/>
        <end position="213"/>
    </location>
</feature>
<dbReference type="EMBL" id="MT980928">
    <property type="protein sequence ID" value="QOH99550.1"/>
    <property type="molecule type" value="Genomic_DNA"/>
</dbReference>
<geneLocation type="mitochondrion" evidence="19"/>
<dbReference type="GO" id="GO:0006120">
    <property type="term" value="P:mitochondrial electron transport, NADH to ubiquinone"/>
    <property type="evidence" value="ECO:0007669"/>
    <property type="project" value="InterPro"/>
</dbReference>
<evidence type="ECO:0000256" key="2">
    <source>
        <dbReference type="ARBA" id="ARBA00007012"/>
    </source>
</evidence>
<dbReference type="PANTHER" id="PTHR46552">
    <property type="entry name" value="NADH-UBIQUINONE OXIDOREDUCTASE CHAIN 2"/>
    <property type="match status" value="1"/>
</dbReference>
<keyword evidence="6 17" id="KW-0679">Respiratory chain</keyword>
<keyword evidence="15 17" id="KW-0472">Membrane</keyword>
<evidence type="ECO:0000256" key="15">
    <source>
        <dbReference type="ARBA" id="ARBA00023136"/>
    </source>
</evidence>
<reference evidence="19" key="1">
    <citation type="submission" date="2020-09" db="EMBL/GenBank/DDBJ databases">
        <title>Nereis zonata mitochondrion.</title>
        <authorList>
            <person name="Kim B.-M."/>
            <person name="Park T.-Y."/>
            <person name="Rhee J.-S."/>
        </authorList>
    </citation>
    <scope>NUCLEOTIDE SEQUENCE</scope>
</reference>
<feature type="transmembrane region" description="Helical" evidence="17">
    <location>
        <begin position="145"/>
        <end position="165"/>
    </location>
</feature>
<evidence type="ECO:0000256" key="14">
    <source>
        <dbReference type="ARBA" id="ARBA00023128"/>
    </source>
</evidence>
<feature type="transmembrane region" description="Helical" evidence="17">
    <location>
        <begin position="86"/>
        <end position="105"/>
    </location>
</feature>
<dbReference type="EC" id="7.1.1.2" evidence="3 17"/>
<dbReference type="InterPro" id="IPR001750">
    <property type="entry name" value="ND/Mrp_TM"/>
</dbReference>
<dbReference type="InterPro" id="IPR003917">
    <property type="entry name" value="NADH_UbQ_OxRdtase_chain2"/>
</dbReference>
<dbReference type="PRINTS" id="PR01436">
    <property type="entry name" value="NADHDHGNASE2"/>
</dbReference>
<evidence type="ECO:0000256" key="16">
    <source>
        <dbReference type="ARBA" id="ARBA00049551"/>
    </source>
</evidence>
<evidence type="ECO:0000256" key="5">
    <source>
        <dbReference type="ARBA" id="ARBA00022448"/>
    </source>
</evidence>
<comment type="subcellular location">
    <subcellularLocation>
        <location evidence="1 17">Mitochondrion inner membrane</location>
        <topology evidence="1 17">Multi-pass membrane protein</topology>
    </subcellularLocation>
</comment>
<feature type="transmembrane region" description="Helical" evidence="17">
    <location>
        <begin position="233"/>
        <end position="252"/>
    </location>
</feature>
<gene>
    <name evidence="19" type="primary">nad2</name>
</gene>
<feature type="transmembrane region" description="Helical" evidence="17">
    <location>
        <begin position="308"/>
        <end position="326"/>
    </location>
</feature>
<keyword evidence="8 17" id="KW-0999">Mitochondrion inner membrane</keyword>
<dbReference type="Pfam" id="PF00361">
    <property type="entry name" value="Proton_antipo_M"/>
    <property type="match status" value="1"/>
</dbReference>
<evidence type="ECO:0000256" key="17">
    <source>
        <dbReference type="RuleBase" id="RU003403"/>
    </source>
</evidence>
<comment type="function">
    <text evidence="17">Core subunit of the mitochondrial membrane respiratory chain NADH dehydrogenase (Complex I) which catalyzes electron transfer from NADH through the respiratory chain, using ubiquinone as an electron acceptor. Essential for the catalytic activity and assembly of complex I.</text>
</comment>
<evidence type="ECO:0000256" key="11">
    <source>
        <dbReference type="ARBA" id="ARBA00022989"/>
    </source>
</evidence>
<dbReference type="PANTHER" id="PTHR46552:SF1">
    <property type="entry name" value="NADH-UBIQUINONE OXIDOREDUCTASE CHAIN 2"/>
    <property type="match status" value="1"/>
</dbReference>
<keyword evidence="10 17" id="KW-0249">Electron transport</keyword>